<gene>
    <name evidence="2" type="ORF">COV05_00880</name>
</gene>
<organism evidence="2 3">
    <name type="scientific">Candidatus Uhrbacteria bacterium CG10_big_fil_rev_8_21_14_0_10_48_16</name>
    <dbReference type="NCBI Taxonomy" id="1975038"/>
    <lineage>
        <taxon>Bacteria</taxon>
        <taxon>Candidatus Uhriibacteriota</taxon>
    </lineage>
</organism>
<dbReference type="Proteomes" id="UP000231436">
    <property type="component" value="Unassembled WGS sequence"/>
</dbReference>
<comment type="caution">
    <text evidence="2">The sequence shown here is derived from an EMBL/GenBank/DDBJ whole genome shotgun (WGS) entry which is preliminary data.</text>
</comment>
<feature type="domain" description="SET" evidence="1">
    <location>
        <begin position="13"/>
        <end position="101"/>
    </location>
</feature>
<dbReference type="InterPro" id="IPR046341">
    <property type="entry name" value="SET_dom_sf"/>
</dbReference>
<reference evidence="3" key="1">
    <citation type="submission" date="2017-09" db="EMBL/GenBank/DDBJ databases">
        <title>Depth-based differentiation of microbial function through sediment-hosted aquifers and enrichment of novel symbionts in the deep terrestrial subsurface.</title>
        <authorList>
            <person name="Probst A.J."/>
            <person name="Ladd B."/>
            <person name="Jarett J.K."/>
            <person name="Geller-Mcgrath D.E."/>
            <person name="Sieber C.M.K."/>
            <person name="Emerson J.B."/>
            <person name="Anantharaman K."/>
            <person name="Thomas B.C."/>
            <person name="Malmstrom R."/>
            <person name="Stieglmeier M."/>
            <person name="Klingl A."/>
            <person name="Woyke T."/>
            <person name="Ryan C.M."/>
            <person name="Banfield J.F."/>
        </authorList>
    </citation>
    <scope>NUCLEOTIDE SEQUENCE [LARGE SCALE GENOMIC DNA]</scope>
</reference>
<dbReference type="AlphaFoldDB" id="A0A2M8LI80"/>
<protein>
    <recommendedName>
        <fullName evidence="1">SET domain-containing protein</fullName>
    </recommendedName>
</protein>
<proteinExistence type="predicted"/>
<evidence type="ECO:0000313" key="2">
    <source>
        <dbReference type="EMBL" id="PJE77150.1"/>
    </source>
</evidence>
<sequence length="168" mass="19473">MSDIFIGSGKLAGKGVYVGRDFNVGEIVKYYDLKPLTQSMFDHLPEEEKMFVHSFWGEMYLFPEPSRYTNHSATPNTRSDLEKMCDIAIKPIKRGEMITTNATREIQNELETFVEAYESPRKVAHFTWLTGGYRNATIQYTLPNRSQKTLRLKRVSGNWRILKGRVQN</sequence>
<dbReference type="SUPFAM" id="SSF82199">
    <property type="entry name" value="SET domain"/>
    <property type="match status" value="1"/>
</dbReference>
<evidence type="ECO:0000313" key="3">
    <source>
        <dbReference type="Proteomes" id="UP000231436"/>
    </source>
</evidence>
<evidence type="ECO:0000259" key="1">
    <source>
        <dbReference type="Pfam" id="PF00856"/>
    </source>
</evidence>
<name>A0A2M8LI80_9BACT</name>
<dbReference type="Pfam" id="PF00856">
    <property type="entry name" value="SET"/>
    <property type="match status" value="1"/>
</dbReference>
<accession>A0A2M8LI80</accession>
<dbReference type="InterPro" id="IPR001214">
    <property type="entry name" value="SET_dom"/>
</dbReference>
<dbReference type="Gene3D" id="2.170.270.10">
    <property type="entry name" value="SET domain"/>
    <property type="match status" value="1"/>
</dbReference>
<dbReference type="EMBL" id="PFEU01000006">
    <property type="protein sequence ID" value="PJE77150.1"/>
    <property type="molecule type" value="Genomic_DNA"/>
</dbReference>